<dbReference type="PANTHER" id="PTHR31650">
    <property type="entry name" value="O-ACYLTRANSFERASE (WSD1-LIKE) FAMILY PROTEIN"/>
    <property type="match status" value="1"/>
</dbReference>
<evidence type="ECO:0000313" key="4">
    <source>
        <dbReference type="Proteomes" id="UP000069940"/>
    </source>
</evidence>
<protein>
    <recommendedName>
        <fullName evidence="2">O-acyltransferase WSD1 C-terminal domain-containing protein</fullName>
    </recommendedName>
</protein>
<keyword evidence="4" id="KW-1185">Reference proteome</keyword>
<accession>A0ABM1ZV43</accession>
<organism evidence="3 4">
    <name type="scientific">Aedes albopictus</name>
    <name type="common">Asian tiger mosquito</name>
    <name type="synonym">Stegomyia albopicta</name>
    <dbReference type="NCBI Taxonomy" id="7160"/>
    <lineage>
        <taxon>Eukaryota</taxon>
        <taxon>Metazoa</taxon>
        <taxon>Ecdysozoa</taxon>
        <taxon>Arthropoda</taxon>
        <taxon>Hexapoda</taxon>
        <taxon>Insecta</taxon>
        <taxon>Pterygota</taxon>
        <taxon>Neoptera</taxon>
        <taxon>Endopterygota</taxon>
        <taxon>Diptera</taxon>
        <taxon>Nematocera</taxon>
        <taxon>Culicoidea</taxon>
        <taxon>Culicidae</taxon>
        <taxon>Culicinae</taxon>
        <taxon>Aedini</taxon>
        <taxon>Aedes</taxon>
        <taxon>Stegomyia</taxon>
    </lineage>
</organism>
<dbReference type="GeneID" id="109426047"/>
<reference evidence="3" key="2">
    <citation type="submission" date="2025-05" db="UniProtKB">
        <authorList>
            <consortium name="EnsemblMetazoa"/>
        </authorList>
    </citation>
    <scope>IDENTIFICATION</scope>
    <source>
        <strain evidence="3">Foshan</strain>
    </source>
</reference>
<proteinExistence type="predicted"/>
<evidence type="ECO:0000259" key="2">
    <source>
        <dbReference type="Pfam" id="PF06974"/>
    </source>
</evidence>
<name>A0ABM1ZV43_AEDAL</name>
<keyword evidence="1" id="KW-0812">Transmembrane</keyword>
<dbReference type="RefSeq" id="XP_029731822.2">
    <property type="nucleotide sequence ID" value="XM_029875962.2"/>
</dbReference>
<dbReference type="InterPro" id="IPR009721">
    <property type="entry name" value="O-acyltransferase_WSD1_C"/>
</dbReference>
<feature type="domain" description="O-acyltransferase WSD1 C-terminal" evidence="2">
    <location>
        <begin position="499"/>
        <end position="648"/>
    </location>
</feature>
<reference evidence="4" key="1">
    <citation type="journal article" date="2015" name="Proc. Natl. Acad. Sci. U.S.A.">
        <title>Genome sequence of the Asian Tiger mosquito, Aedes albopictus, reveals insights into its biology, genetics, and evolution.</title>
        <authorList>
            <person name="Chen X.G."/>
            <person name="Jiang X."/>
            <person name="Gu J."/>
            <person name="Xu M."/>
            <person name="Wu Y."/>
            <person name="Deng Y."/>
            <person name="Zhang C."/>
            <person name="Bonizzoni M."/>
            <person name="Dermauw W."/>
            <person name="Vontas J."/>
            <person name="Armbruster P."/>
            <person name="Huang X."/>
            <person name="Yang Y."/>
            <person name="Zhang H."/>
            <person name="He W."/>
            <person name="Peng H."/>
            <person name="Liu Y."/>
            <person name="Wu K."/>
            <person name="Chen J."/>
            <person name="Lirakis M."/>
            <person name="Topalis P."/>
            <person name="Van Leeuwen T."/>
            <person name="Hall A.B."/>
            <person name="Jiang X."/>
            <person name="Thorpe C."/>
            <person name="Mueller R.L."/>
            <person name="Sun C."/>
            <person name="Waterhouse R.M."/>
            <person name="Yan G."/>
            <person name="Tu Z.J."/>
            <person name="Fang X."/>
            <person name="James A.A."/>
        </authorList>
    </citation>
    <scope>NUCLEOTIDE SEQUENCE [LARGE SCALE GENOMIC DNA]</scope>
    <source>
        <strain evidence="4">Foshan</strain>
    </source>
</reference>
<dbReference type="EnsemblMetazoa" id="AALFPA23_021949.R32493">
    <property type="protein sequence ID" value="AALFPA23_021949.P32493"/>
    <property type="gene ID" value="AALFPA23_021949"/>
</dbReference>
<dbReference type="Pfam" id="PF06974">
    <property type="entry name" value="WS_DGAT_C"/>
    <property type="match status" value="1"/>
</dbReference>
<dbReference type="PANTHER" id="PTHR31650:SF1">
    <property type="entry name" value="WAX ESTER SYNTHASE_DIACYLGLYCEROL ACYLTRANSFERASE 4-RELATED"/>
    <property type="match status" value="1"/>
</dbReference>
<dbReference type="Proteomes" id="UP000069940">
    <property type="component" value="Unassembled WGS sequence"/>
</dbReference>
<evidence type="ECO:0000313" key="3">
    <source>
        <dbReference type="EnsemblMetazoa" id="AALFPA23_021949.P32493"/>
    </source>
</evidence>
<feature type="transmembrane region" description="Helical" evidence="1">
    <location>
        <begin position="109"/>
        <end position="133"/>
    </location>
</feature>
<keyword evidence="1" id="KW-1133">Transmembrane helix</keyword>
<keyword evidence="1" id="KW-0472">Membrane</keyword>
<dbReference type="InterPro" id="IPR045034">
    <property type="entry name" value="O-acyltransferase_WSD1-like"/>
</dbReference>
<sequence>MTITNSSTASSWFQWASEQCSFWEAVSRGNNLSNPIGPLAMLKDGSEVTAGSELVSVGTMLSSAELGLLTGVLMTLFLRHKFNRLKEELVECKVQKRIKNLTMIDVRHFLFILITFLEFVALSPIFFSIFYGFKCYRLVVACVLKRRHGSHFKGLLDGADVVWAIERDNSRGMINIMAYIEEPVARLATKENSTCAELLLVLRKRISSRLMRSHQAHPKMFWKRHLELGYYWWSDLSQLSIEDYIRYLEYIPVVEGEKYIDERQLRAVMSEINNRYLPDEHSSSWEILVGRQPLLVKERDMLRYPIIFRVHHSLGDGVALLRLLLEGIVDKEMPSRWKRISSFKIMNIEHILNEKSLGSMPRQNMLTKFWERCPSPRAIYEWKQKHLRLLWTIFTAPAFFHEVAKRRVDDNCIHASDLSNRKVVSWIHEEETSDSRWIQIIKRTKQQVPGARFSDAFLTALSSSLQKYFALKSDFVPSNITVVLPTRVERESPQLKLHNKFSVALQTLPIAPGVDLQEPNRYQNLLNRLGDVKQHSDVLRSSPDYLINFWIMSTVACLFPDPMLRKILTSAHSTLAISNLPGPQQKPCIHGYELKNLSFWIPNIGQTAVGLTLLTYGGRMQLGILADRAVIDNEDDAHSILEETIAEIERMGAVVDETS</sequence>
<evidence type="ECO:0000256" key="1">
    <source>
        <dbReference type="SAM" id="Phobius"/>
    </source>
</evidence>